<evidence type="ECO:0000313" key="2">
    <source>
        <dbReference type="EMBL" id="KAL3654994.1"/>
    </source>
</evidence>
<gene>
    <name evidence="2" type="ORF">CASFOL_000780</name>
</gene>
<accession>A0ABD3EPH6</accession>
<evidence type="ECO:0000313" key="3">
    <source>
        <dbReference type="Proteomes" id="UP001632038"/>
    </source>
</evidence>
<organism evidence="2 3">
    <name type="scientific">Castilleja foliolosa</name>
    <dbReference type="NCBI Taxonomy" id="1961234"/>
    <lineage>
        <taxon>Eukaryota</taxon>
        <taxon>Viridiplantae</taxon>
        <taxon>Streptophyta</taxon>
        <taxon>Embryophyta</taxon>
        <taxon>Tracheophyta</taxon>
        <taxon>Spermatophyta</taxon>
        <taxon>Magnoliopsida</taxon>
        <taxon>eudicotyledons</taxon>
        <taxon>Gunneridae</taxon>
        <taxon>Pentapetalae</taxon>
        <taxon>asterids</taxon>
        <taxon>lamiids</taxon>
        <taxon>Lamiales</taxon>
        <taxon>Orobanchaceae</taxon>
        <taxon>Pedicularideae</taxon>
        <taxon>Castillejinae</taxon>
        <taxon>Castilleja</taxon>
    </lineage>
</organism>
<dbReference type="AlphaFoldDB" id="A0ABD3EPH6"/>
<dbReference type="PANTHER" id="PTHR35317:SF28">
    <property type="entry name" value="ZINC FINGER, CCHC-TYPE, RIBONUCLEASE H-LIKE DOMAIN, GAG-PRE-INTEGRASE DOMAIN PROTEIN-RELATED"/>
    <property type="match status" value="1"/>
</dbReference>
<evidence type="ECO:0008006" key="4">
    <source>
        <dbReference type="Google" id="ProtNLM"/>
    </source>
</evidence>
<reference evidence="3" key="1">
    <citation type="journal article" date="2024" name="IScience">
        <title>Strigolactones Initiate the Formation of Haustorium-like Structures in Castilleja.</title>
        <authorList>
            <person name="Buerger M."/>
            <person name="Peterson D."/>
            <person name="Chory J."/>
        </authorList>
    </citation>
    <scope>NUCLEOTIDE SEQUENCE [LARGE SCALE GENOMIC DNA]</scope>
</reference>
<protein>
    <recommendedName>
        <fullName evidence="4">DUF4219 domain-containing protein</fullName>
    </recommendedName>
</protein>
<sequence>MSTNLISLVSRFNGEKFDYWSNLMKLCLESQDLWSIVEDGIETPKNDAQLTDAEKRSLKNERQKDRKALFQIYQTIEVPVYEKLTKAKSSKEVRLQSLRAEFEKLELKENEKIVDYFTRVTSLVNQMATNSEVMKIQQVVEIIMRSLPMKFDHIVVAIEESQDFSSMALRAYKDKDGHDIP</sequence>
<dbReference type="Proteomes" id="UP001632038">
    <property type="component" value="Unassembled WGS sequence"/>
</dbReference>
<keyword evidence="1" id="KW-0175">Coiled coil</keyword>
<proteinExistence type="predicted"/>
<evidence type="ECO:0000256" key="1">
    <source>
        <dbReference type="SAM" id="Coils"/>
    </source>
</evidence>
<dbReference type="EMBL" id="JAVIJP010000002">
    <property type="protein sequence ID" value="KAL3654994.1"/>
    <property type="molecule type" value="Genomic_DNA"/>
</dbReference>
<comment type="caution">
    <text evidence="2">The sequence shown here is derived from an EMBL/GenBank/DDBJ whole genome shotgun (WGS) entry which is preliminary data.</text>
</comment>
<keyword evidence="3" id="KW-1185">Reference proteome</keyword>
<name>A0ABD3EPH6_9LAMI</name>
<dbReference type="Pfam" id="PF14223">
    <property type="entry name" value="Retrotran_gag_2"/>
    <property type="match status" value="1"/>
</dbReference>
<feature type="coiled-coil region" evidence="1">
    <location>
        <begin position="81"/>
        <end position="108"/>
    </location>
</feature>
<dbReference type="PANTHER" id="PTHR35317">
    <property type="entry name" value="OS04G0629600 PROTEIN"/>
    <property type="match status" value="1"/>
</dbReference>